<dbReference type="GO" id="GO:0006513">
    <property type="term" value="P:protein monoubiquitination"/>
    <property type="evidence" value="ECO:0007669"/>
    <property type="project" value="TreeGrafter"/>
</dbReference>
<dbReference type="CTD" id="9811418"/>
<dbReference type="GO" id="GO:0005634">
    <property type="term" value="C:nucleus"/>
    <property type="evidence" value="ECO:0007669"/>
    <property type="project" value="TreeGrafter"/>
</dbReference>
<proteinExistence type="predicted"/>
<evidence type="ECO:0000313" key="10">
    <source>
        <dbReference type="EMBL" id="KAF1762573.1"/>
    </source>
</evidence>
<evidence type="ECO:0000256" key="8">
    <source>
        <dbReference type="ARBA" id="ARBA00064185"/>
    </source>
</evidence>
<dbReference type="GO" id="GO:0030332">
    <property type="term" value="F:cyclin binding"/>
    <property type="evidence" value="ECO:0007669"/>
    <property type="project" value="TreeGrafter"/>
</dbReference>
<dbReference type="RefSeq" id="XP_003111490.2">
    <property type="nucleotide sequence ID" value="XM_003111442.2"/>
</dbReference>
<feature type="region of interest" description="Disordered" evidence="9">
    <location>
        <begin position="71"/>
        <end position="136"/>
    </location>
</feature>
<dbReference type="GO" id="GO:0031624">
    <property type="term" value="F:ubiquitin conjugating enzyme binding"/>
    <property type="evidence" value="ECO:0007669"/>
    <property type="project" value="TreeGrafter"/>
</dbReference>
<feature type="compositionally biased region" description="Polar residues" evidence="9">
    <location>
        <begin position="105"/>
        <end position="119"/>
    </location>
</feature>
<dbReference type="GO" id="GO:0051865">
    <property type="term" value="P:protein autoubiquitination"/>
    <property type="evidence" value="ECO:0007669"/>
    <property type="project" value="TreeGrafter"/>
</dbReference>
<evidence type="ECO:0000256" key="6">
    <source>
        <dbReference type="ARBA" id="ARBA00032298"/>
    </source>
</evidence>
<protein>
    <recommendedName>
        <fullName evidence="3">E3 ubiquitin-protein ligase E3D</fullName>
        <ecNumber evidence="2">2.3.2.26</ecNumber>
    </recommendedName>
    <alternativeName>
        <fullName evidence="6">HECT-type E3 ubiquitin transferase E3D</fullName>
    </alternativeName>
    <alternativeName>
        <fullName evidence="5">UbcH10-binding protein with a HECT-like domain</fullName>
    </alternativeName>
    <alternativeName>
        <fullName evidence="4">Ubiquitin-conjugating enzyme E2C-binding protein</fullName>
    </alternativeName>
</protein>
<dbReference type="EC" id="2.3.2.26" evidence="2"/>
<name>A0A6A5H7U1_CAERE</name>
<comment type="subunit">
    <text evidence="8">Interacts with UBE2C/UbcH10 (E2 ubiquitin-conjugating enzyme). In vitro, interacts with cyclin-B.</text>
</comment>
<dbReference type="GO" id="GO:0043161">
    <property type="term" value="P:proteasome-mediated ubiquitin-dependent protein catabolic process"/>
    <property type="evidence" value="ECO:0007669"/>
    <property type="project" value="TreeGrafter"/>
</dbReference>
<dbReference type="PANTHER" id="PTHR31531">
    <property type="entry name" value="E3 UBIQUITIN-PROTEIN LIGASE E3D FAMILY MEMBER"/>
    <property type="match status" value="1"/>
</dbReference>
<dbReference type="GO" id="GO:0000209">
    <property type="term" value="P:protein polyubiquitination"/>
    <property type="evidence" value="ECO:0007669"/>
    <property type="project" value="TreeGrafter"/>
</dbReference>
<evidence type="ECO:0000256" key="3">
    <source>
        <dbReference type="ARBA" id="ARBA00013646"/>
    </source>
</evidence>
<comment type="function">
    <text evidence="7">E3 ubiquitin-protein ligase which accepts ubiquitin from specific E2 ubiquitin-conjugating enzymes, and transfers it to substrates, generally promoting their degradation by the proteasome. Independently of its E3 ubiquitin-protein ligase activity, acts as an inhibitor of CPSF3 endonuclease activity by blocking CPSF3 active site.</text>
</comment>
<dbReference type="PANTHER" id="PTHR31531:SF2">
    <property type="entry name" value="E3 UBIQUITIN-PROTEIN LIGASE E3D"/>
    <property type="match status" value="1"/>
</dbReference>
<evidence type="ECO:0000256" key="4">
    <source>
        <dbReference type="ARBA" id="ARBA00029737"/>
    </source>
</evidence>
<evidence type="ECO:0000256" key="1">
    <source>
        <dbReference type="ARBA" id="ARBA00000885"/>
    </source>
</evidence>
<reference evidence="10 11" key="1">
    <citation type="submission" date="2019-12" db="EMBL/GenBank/DDBJ databases">
        <title>Chromosome-level assembly of the Caenorhabditis remanei genome.</title>
        <authorList>
            <person name="Teterina A.A."/>
            <person name="Willis J.H."/>
            <person name="Phillips P.C."/>
        </authorList>
    </citation>
    <scope>NUCLEOTIDE SEQUENCE [LARGE SCALE GENOMIC DNA]</scope>
    <source>
        <strain evidence="10 11">PX506</strain>
        <tissue evidence="10">Whole organism</tissue>
    </source>
</reference>
<organism evidence="10 11">
    <name type="scientific">Caenorhabditis remanei</name>
    <name type="common">Caenorhabditis vulgaris</name>
    <dbReference type="NCBI Taxonomy" id="31234"/>
    <lineage>
        <taxon>Eukaryota</taxon>
        <taxon>Metazoa</taxon>
        <taxon>Ecdysozoa</taxon>
        <taxon>Nematoda</taxon>
        <taxon>Chromadorea</taxon>
        <taxon>Rhabditida</taxon>
        <taxon>Rhabditina</taxon>
        <taxon>Rhabditomorpha</taxon>
        <taxon>Rhabditoidea</taxon>
        <taxon>Rhabditidae</taxon>
        <taxon>Peloderinae</taxon>
        <taxon>Caenorhabditis</taxon>
    </lineage>
</organism>
<dbReference type="Pfam" id="PF09814">
    <property type="entry name" value="HECT_2"/>
    <property type="match status" value="1"/>
</dbReference>
<dbReference type="InterPro" id="IPR019193">
    <property type="entry name" value="UBQ-conj_enz_E2-bd_prot"/>
</dbReference>
<dbReference type="GO" id="GO:0061630">
    <property type="term" value="F:ubiquitin protein ligase activity"/>
    <property type="evidence" value="ECO:0007669"/>
    <property type="project" value="UniProtKB-EC"/>
</dbReference>
<accession>A0A6A5H7U1</accession>
<gene>
    <name evidence="10" type="ORF">GCK72_010835</name>
</gene>
<dbReference type="EMBL" id="WUAV01000003">
    <property type="protein sequence ID" value="KAF1762573.1"/>
    <property type="molecule type" value="Genomic_DNA"/>
</dbReference>
<evidence type="ECO:0000313" key="11">
    <source>
        <dbReference type="Proteomes" id="UP000483820"/>
    </source>
</evidence>
<evidence type="ECO:0000256" key="5">
    <source>
        <dbReference type="ARBA" id="ARBA00032234"/>
    </source>
</evidence>
<evidence type="ECO:0000256" key="7">
    <source>
        <dbReference type="ARBA" id="ARBA00053831"/>
    </source>
</evidence>
<evidence type="ECO:0000256" key="9">
    <source>
        <dbReference type="SAM" id="MobiDB-lite"/>
    </source>
</evidence>
<sequence>MIKSPLDSFGEWTDMSVFLEMKPRNDLASLFVDVPPGFREKQPAPEQENRKTIKYADINVVNVTDNFIRIGAPPTPESLLKREKEAEQSSSNGGVQIKKQRDRSLSTSGSPKSLPNSPTKKSQKKQKKSEKSDFKPTRFGATVRDVTIKASTLCSPTFADGAGRIFMCKVNVEPIDSPLIQKTAHRLAVDVCKKEKLEEFAAKAHPRIVCARCKLGILSEEYIMTIGCLPDDDFLSTTQSADFYCRDSCGAACDPDKHKHVKREELKANPKWLPNEKRVMISYANSILHKLSVLEENVIVDEKKNIKCAGCKCQLGRVQKNHPDLYTFNHIATLMTAGQKKIPFVDKLNMSQLSIYMAQLVLNGCEGQTSMKLVIRSLDKVPYMLVWLLDSYVVIANGTLEGLKNEEEEGTVLTPFPAIKLLYKVFNNSTAASDPRANGEDTSVGLIDLPLPCCETLIELLLRSSLRSPPACRAVGQFFVGYLQIDDRI</sequence>
<dbReference type="AlphaFoldDB" id="A0A6A5H7U1"/>
<evidence type="ECO:0000256" key="2">
    <source>
        <dbReference type="ARBA" id="ARBA00012485"/>
    </source>
</evidence>
<dbReference type="GO" id="GO:0005829">
    <property type="term" value="C:cytosol"/>
    <property type="evidence" value="ECO:0007669"/>
    <property type="project" value="TreeGrafter"/>
</dbReference>
<comment type="caution">
    <text evidence="10">The sequence shown here is derived from an EMBL/GenBank/DDBJ whole genome shotgun (WGS) entry which is preliminary data.</text>
</comment>
<dbReference type="Proteomes" id="UP000483820">
    <property type="component" value="Chromosome III"/>
</dbReference>
<comment type="catalytic activity">
    <reaction evidence="1">
        <text>S-ubiquitinyl-[E2 ubiquitin-conjugating enzyme]-L-cysteine + [acceptor protein]-L-lysine = [E2 ubiquitin-conjugating enzyme]-L-cysteine + N(6)-ubiquitinyl-[acceptor protein]-L-lysine.</text>
        <dbReference type="EC" id="2.3.2.26"/>
    </reaction>
</comment>
<dbReference type="GO" id="GO:0000151">
    <property type="term" value="C:ubiquitin ligase complex"/>
    <property type="evidence" value="ECO:0007669"/>
    <property type="project" value="TreeGrafter"/>
</dbReference>
<dbReference type="GeneID" id="9811418"/>
<dbReference type="KEGG" id="crq:GCK72_010835"/>